<keyword evidence="2" id="KW-0240">DNA-directed RNA polymerase</keyword>
<dbReference type="GO" id="GO:0006362">
    <property type="term" value="P:transcription elongation by RNA polymerase I"/>
    <property type="evidence" value="ECO:0007669"/>
    <property type="project" value="TreeGrafter"/>
</dbReference>
<dbReference type="RefSeq" id="XP_005785560.1">
    <property type="nucleotide sequence ID" value="XM_005785503.1"/>
</dbReference>
<evidence type="ECO:0008006" key="8">
    <source>
        <dbReference type="Google" id="ProtNLM"/>
    </source>
</evidence>
<dbReference type="GeneID" id="17278402"/>
<dbReference type="AlphaFoldDB" id="A0A0D3KBJ6"/>
<dbReference type="Proteomes" id="UP000013827">
    <property type="component" value="Unassembled WGS sequence"/>
</dbReference>
<keyword evidence="3" id="KW-0804">Transcription</keyword>
<accession>A0A0D3KBJ6</accession>
<keyword evidence="4" id="KW-0539">Nucleus</keyword>
<dbReference type="Gene3D" id="3.30.1490.120">
    <property type="entry name" value="RNA polymerase Rpb7-like, N-terminal domain"/>
    <property type="match status" value="1"/>
</dbReference>
<evidence type="ECO:0000256" key="4">
    <source>
        <dbReference type="ARBA" id="ARBA00023242"/>
    </source>
</evidence>
<protein>
    <recommendedName>
        <fullName evidence="8">RPA43 OB domain-containing protein</fullName>
    </recommendedName>
</protein>
<dbReference type="EnsemblProtists" id="EOD33131">
    <property type="protein sequence ID" value="EOD33131"/>
    <property type="gene ID" value="EMIHUDRAFT_434044"/>
</dbReference>
<reference evidence="7" key="1">
    <citation type="journal article" date="2013" name="Nature">
        <title>Pan genome of the phytoplankton Emiliania underpins its global distribution.</title>
        <authorList>
            <person name="Read B.A."/>
            <person name="Kegel J."/>
            <person name="Klute M.J."/>
            <person name="Kuo A."/>
            <person name="Lefebvre S.C."/>
            <person name="Maumus F."/>
            <person name="Mayer C."/>
            <person name="Miller J."/>
            <person name="Monier A."/>
            <person name="Salamov A."/>
            <person name="Young J."/>
            <person name="Aguilar M."/>
            <person name="Claverie J.M."/>
            <person name="Frickenhaus S."/>
            <person name="Gonzalez K."/>
            <person name="Herman E.K."/>
            <person name="Lin Y.C."/>
            <person name="Napier J."/>
            <person name="Ogata H."/>
            <person name="Sarno A.F."/>
            <person name="Shmutz J."/>
            <person name="Schroeder D."/>
            <person name="de Vargas C."/>
            <person name="Verret F."/>
            <person name="von Dassow P."/>
            <person name="Valentin K."/>
            <person name="Van de Peer Y."/>
            <person name="Wheeler G."/>
            <person name="Dacks J.B."/>
            <person name="Delwiche C.F."/>
            <person name="Dyhrman S.T."/>
            <person name="Glockner G."/>
            <person name="John U."/>
            <person name="Richards T."/>
            <person name="Worden A.Z."/>
            <person name="Zhang X."/>
            <person name="Grigoriev I.V."/>
            <person name="Allen A.E."/>
            <person name="Bidle K."/>
            <person name="Borodovsky M."/>
            <person name="Bowler C."/>
            <person name="Brownlee C."/>
            <person name="Cock J.M."/>
            <person name="Elias M."/>
            <person name="Gladyshev V.N."/>
            <person name="Groth M."/>
            <person name="Guda C."/>
            <person name="Hadaegh A."/>
            <person name="Iglesias-Rodriguez M.D."/>
            <person name="Jenkins J."/>
            <person name="Jones B.M."/>
            <person name="Lawson T."/>
            <person name="Leese F."/>
            <person name="Lindquist E."/>
            <person name="Lobanov A."/>
            <person name="Lomsadze A."/>
            <person name="Malik S.B."/>
            <person name="Marsh M.E."/>
            <person name="Mackinder L."/>
            <person name="Mock T."/>
            <person name="Mueller-Roeber B."/>
            <person name="Pagarete A."/>
            <person name="Parker M."/>
            <person name="Probert I."/>
            <person name="Quesneville H."/>
            <person name="Raines C."/>
            <person name="Rensing S.A."/>
            <person name="Riano-Pachon D.M."/>
            <person name="Richier S."/>
            <person name="Rokitta S."/>
            <person name="Shiraiwa Y."/>
            <person name="Soanes D.M."/>
            <person name="van der Giezen M."/>
            <person name="Wahlund T.M."/>
            <person name="Williams B."/>
            <person name="Wilson W."/>
            <person name="Wolfe G."/>
            <person name="Wurch L.L."/>
        </authorList>
    </citation>
    <scope>NUCLEOTIDE SEQUENCE</scope>
</reference>
<evidence type="ECO:0000256" key="3">
    <source>
        <dbReference type="ARBA" id="ARBA00023163"/>
    </source>
</evidence>
<keyword evidence="7" id="KW-1185">Reference proteome</keyword>
<evidence type="ECO:0000256" key="5">
    <source>
        <dbReference type="SAM" id="MobiDB-lite"/>
    </source>
</evidence>
<dbReference type="GO" id="GO:0005736">
    <property type="term" value="C:RNA polymerase I complex"/>
    <property type="evidence" value="ECO:0007669"/>
    <property type="project" value="TreeGrafter"/>
</dbReference>
<dbReference type="InterPro" id="IPR045113">
    <property type="entry name" value="Rpb7-like"/>
</dbReference>
<evidence type="ECO:0000256" key="1">
    <source>
        <dbReference type="ARBA" id="ARBA00004123"/>
    </source>
</evidence>
<dbReference type="eggNOG" id="KOG4134">
    <property type="taxonomic scope" value="Eukaryota"/>
</dbReference>
<dbReference type="STRING" id="2903.R1FCF0"/>
<proteinExistence type="predicted"/>
<evidence type="ECO:0000313" key="7">
    <source>
        <dbReference type="Proteomes" id="UP000013827"/>
    </source>
</evidence>
<feature type="compositionally biased region" description="Gly residues" evidence="5">
    <location>
        <begin position="133"/>
        <end position="153"/>
    </location>
</feature>
<dbReference type="HOGENOM" id="CLU_1436914_0_0_1"/>
<evidence type="ECO:0000256" key="2">
    <source>
        <dbReference type="ARBA" id="ARBA00022478"/>
    </source>
</evidence>
<dbReference type="GO" id="GO:0006352">
    <property type="term" value="P:DNA-templated transcription initiation"/>
    <property type="evidence" value="ECO:0007669"/>
    <property type="project" value="InterPro"/>
</dbReference>
<dbReference type="PANTHER" id="PTHR12709:SF5">
    <property type="entry name" value="DNA-DIRECTED RNA POLYMERASE I SUBUNIT RPA43"/>
    <property type="match status" value="1"/>
</dbReference>
<feature type="region of interest" description="Disordered" evidence="5">
    <location>
        <begin position="127"/>
        <end position="158"/>
    </location>
</feature>
<organism evidence="6 7">
    <name type="scientific">Emiliania huxleyi (strain CCMP1516)</name>
    <dbReference type="NCBI Taxonomy" id="280463"/>
    <lineage>
        <taxon>Eukaryota</taxon>
        <taxon>Haptista</taxon>
        <taxon>Haptophyta</taxon>
        <taxon>Prymnesiophyceae</taxon>
        <taxon>Isochrysidales</taxon>
        <taxon>Noelaerhabdaceae</taxon>
        <taxon>Emiliania</taxon>
    </lineage>
</organism>
<sequence>MPAPSEASSSLKWIHCKFSMQLSPAHLADVRAGIGEQLGNSMLRYNTSLGGVALMFDRLAIKSDLAVISSDAPVVFVPIEVRLLVFAPEVGQRMEATVLRHGSDHLALLAHGLVNVTIPHRTAAADAAAGDAPAGGSGEDGGGGGGGGGGGRSNGFADGAMPAVGESVPFDVRALHVSDGLLTVLGELS</sequence>
<reference evidence="6" key="2">
    <citation type="submission" date="2024-10" db="UniProtKB">
        <authorList>
            <consortium name="EnsemblProtists"/>
        </authorList>
    </citation>
    <scope>IDENTIFICATION</scope>
</reference>
<dbReference type="KEGG" id="ehx:EMIHUDRAFT_434044"/>
<dbReference type="PANTHER" id="PTHR12709">
    <property type="entry name" value="DNA-DIRECTED RNA POLYMERASE II, III"/>
    <property type="match status" value="1"/>
</dbReference>
<comment type="subcellular location">
    <subcellularLocation>
        <location evidence="1">Nucleus</location>
    </subcellularLocation>
</comment>
<evidence type="ECO:0000313" key="6">
    <source>
        <dbReference type="EnsemblProtists" id="EOD33131"/>
    </source>
</evidence>
<dbReference type="PaxDb" id="2903-EOD33131"/>
<name>A0A0D3KBJ6_EMIH1</name>
<dbReference type="InterPro" id="IPR036898">
    <property type="entry name" value="RNA_pol_Rpb7-like_N_sf"/>
</dbReference>